<dbReference type="InterPro" id="IPR017850">
    <property type="entry name" value="Alkaline_phosphatase_core_sf"/>
</dbReference>
<feature type="domain" description="Sulfatase N-terminal" evidence="3">
    <location>
        <begin position="3"/>
        <end position="340"/>
    </location>
</feature>
<evidence type="ECO:0000313" key="4">
    <source>
        <dbReference type="EMBL" id="QES19316.1"/>
    </source>
</evidence>
<dbReference type="RefSeq" id="WP_150265199.1">
    <property type="nucleotide sequence ID" value="NZ_CP029194.1"/>
</dbReference>
<dbReference type="InterPro" id="IPR000917">
    <property type="entry name" value="Sulfatase_N"/>
</dbReference>
<keyword evidence="2" id="KW-0378">Hydrolase</keyword>
<protein>
    <recommendedName>
        <fullName evidence="3">Sulfatase N-terminal domain-containing protein</fullName>
    </recommendedName>
</protein>
<dbReference type="SUPFAM" id="SSF53649">
    <property type="entry name" value="Alkaline phosphatase-like"/>
    <property type="match status" value="1"/>
</dbReference>
<accession>A0A5P2AMT6</accession>
<proteinExistence type="predicted"/>
<dbReference type="EMBL" id="CP029194">
    <property type="protein sequence ID" value="QES19316.1"/>
    <property type="molecule type" value="Genomic_DNA"/>
</dbReference>
<dbReference type="PANTHER" id="PTHR45953">
    <property type="entry name" value="IDURONATE 2-SULFATASE"/>
    <property type="match status" value="1"/>
</dbReference>
<dbReference type="Proteomes" id="UP000324106">
    <property type="component" value="Chromosome"/>
</dbReference>
<dbReference type="AlphaFoldDB" id="A0A5P2AMT6"/>
<evidence type="ECO:0000256" key="2">
    <source>
        <dbReference type="ARBA" id="ARBA00022801"/>
    </source>
</evidence>
<dbReference type="CDD" id="cd16148">
    <property type="entry name" value="sulfatase_like"/>
    <property type="match status" value="1"/>
</dbReference>
<sequence length="535" mass="60134">MRIIYVDVDTLRADHTTPYGYHRPTTPHLQKLADKSVVFDRYYCSDSPCLPSRTALTSGQFGITNGVIGHYGADAQFRLDSGHGPEPDRPLLGQRLQLDGYYTAAVSVFAERHRAYWFHGNFRESVRATGNWGDEDAADVNRAALDWIRRHAEDDDWYLHLTYWDPHTDYTQPAEWTERMAASAPVQPWPDEQAIREHAEIYGPRSALDLHYSLTGGGGTSPVPHNMPDAIRSRADFEHLINGFDGAIAYWDHHFGRLLATLEELGIADETAIVVSADHGEAFGEHGMYAEHGLATESVQRIPLVVYWPGVTDTLPAEARRNDDLLYNIDLAPTLCDLLGLDAPEGWQGASFAGAVRGEETDSRPYLVLGHGAHTYQRAVRTRDHLYIRTYHPGCFKTAWEQLYDVTDDPYLTRDLLDEEPALAGTMRSHLAEWWHEHAGRPGCLPDPMLSSLQAGPVYYADPTRYARHLRDTGRSHLAEDLEQRLAVPRASVPVPWHAPAPPRSAELFGRWMEIFQERATKTATAEPAEGKSVR</sequence>
<dbReference type="OrthoDB" id="9777306at2"/>
<dbReference type="PANTHER" id="PTHR45953:SF1">
    <property type="entry name" value="IDURONATE 2-SULFATASE"/>
    <property type="match status" value="1"/>
</dbReference>
<reference evidence="4 5" key="1">
    <citation type="submission" date="2018-05" db="EMBL/GenBank/DDBJ databases">
        <title>Streptomyces venezuelae.</title>
        <authorList>
            <person name="Kim W."/>
            <person name="Lee N."/>
            <person name="Cho B.-K."/>
        </authorList>
    </citation>
    <scope>NUCLEOTIDE SEQUENCE [LARGE SCALE GENOMIC DNA]</scope>
    <source>
        <strain evidence="4 5">ATCC 15068</strain>
    </source>
</reference>
<evidence type="ECO:0000259" key="3">
    <source>
        <dbReference type="Pfam" id="PF00884"/>
    </source>
</evidence>
<dbReference type="GO" id="GO:0005737">
    <property type="term" value="C:cytoplasm"/>
    <property type="evidence" value="ECO:0007669"/>
    <property type="project" value="TreeGrafter"/>
</dbReference>
<dbReference type="Pfam" id="PF00884">
    <property type="entry name" value="Sulfatase"/>
    <property type="match status" value="1"/>
</dbReference>
<keyword evidence="1" id="KW-0479">Metal-binding</keyword>
<organism evidence="4 5">
    <name type="scientific">Streptomyces venezuelae</name>
    <dbReference type="NCBI Taxonomy" id="54571"/>
    <lineage>
        <taxon>Bacteria</taxon>
        <taxon>Bacillati</taxon>
        <taxon>Actinomycetota</taxon>
        <taxon>Actinomycetes</taxon>
        <taxon>Kitasatosporales</taxon>
        <taxon>Streptomycetaceae</taxon>
        <taxon>Streptomyces</taxon>
    </lineage>
</organism>
<name>A0A5P2AMT6_STRVZ</name>
<evidence type="ECO:0000313" key="5">
    <source>
        <dbReference type="Proteomes" id="UP000324106"/>
    </source>
</evidence>
<dbReference type="GO" id="GO:0046872">
    <property type="term" value="F:metal ion binding"/>
    <property type="evidence" value="ECO:0007669"/>
    <property type="project" value="UniProtKB-KW"/>
</dbReference>
<gene>
    <name evidence="4" type="ORF">DEJ46_09615</name>
</gene>
<evidence type="ECO:0000256" key="1">
    <source>
        <dbReference type="ARBA" id="ARBA00022723"/>
    </source>
</evidence>
<dbReference type="GO" id="GO:0008484">
    <property type="term" value="F:sulfuric ester hydrolase activity"/>
    <property type="evidence" value="ECO:0007669"/>
    <property type="project" value="TreeGrafter"/>
</dbReference>
<dbReference type="Gene3D" id="3.40.720.10">
    <property type="entry name" value="Alkaline Phosphatase, subunit A"/>
    <property type="match status" value="1"/>
</dbReference>